<dbReference type="Pfam" id="PF06445">
    <property type="entry name" value="GyrI-like"/>
    <property type="match status" value="1"/>
</dbReference>
<dbReference type="AlphaFoldDB" id="R4K4M6"/>
<dbReference type="OrthoDB" id="9773308at2"/>
<evidence type="ECO:0000313" key="5">
    <source>
        <dbReference type="Proteomes" id="UP000013523"/>
    </source>
</evidence>
<dbReference type="RefSeq" id="WP_015615807.1">
    <property type="nucleotide sequence ID" value="NC_021182.1"/>
</dbReference>
<dbReference type="SMART" id="SM00871">
    <property type="entry name" value="AraC_E_bind"/>
    <property type="match status" value="1"/>
</dbReference>
<dbReference type="Gene3D" id="3.20.80.10">
    <property type="entry name" value="Regulatory factor, effector binding domain"/>
    <property type="match status" value="1"/>
</dbReference>
<gene>
    <name evidence="4" type="ORF">Clopa_2653</name>
</gene>
<dbReference type="KEGG" id="cpas:Clopa_2653"/>
<dbReference type="CDD" id="cd01107">
    <property type="entry name" value="HTH_BmrR"/>
    <property type="match status" value="1"/>
</dbReference>
<dbReference type="InterPro" id="IPR009061">
    <property type="entry name" value="DNA-bd_dom_put_sf"/>
</dbReference>
<dbReference type="InterPro" id="IPR011256">
    <property type="entry name" value="Reg_factor_effector_dom_sf"/>
</dbReference>
<name>R4K4M6_CLOPA</name>
<evidence type="ECO:0000256" key="2">
    <source>
        <dbReference type="SAM" id="Coils"/>
    </source>
</evidence>
<dbReference type="EMBL" id="CP003261">
    <property type="protein sequence ID" value="AGK97508.1"/>
    <property type="molecule type" value="Genomic_DNA"/>
</dbReference>
<feature type="coiled-coil region" evidence="2">
    <location>
        <begin position="77"/>
        <end position="119"/>
    </location>
</feature>
<keyword evidence="1" id="KW-0238">DNA-binding</keyword>
<dbReference type="Gene3D" id="1.10.1660.10">
    <property type="match status" value="1"/>
</dbReference>
<dbReference type="PANTHER" id="PTHR30204">
    <property type="entry name" value="REDOX-CYCLING DRUG-SENSING TRANSCRIPTIONAL ACTIVATOR SOXR"/>
    <property type="match status" value="1"/>
</dbReference>
<feature type="domain" description="HTH merR-type" evidence="3">
    <location>
        <begin position="1"/>
        <end position="71"/>
    </location>
</feature>
<dbReference type="InterPro" id="IPR000551">
    <property type="entry name" value="MerR-type_HTH_dom"/>
</dbReference>
<dbReference type="PROSITE" id="PS50937">
    <property type="entry name" value="HTH_MERR_2"/>
    <property type="match status" value="1"/>
</dbReference>
<dbReference type="InterPro" id="IPR047057">
    <property type="entry name" value="MerR_fam"/>
</dbReference>
<sequence>MFKIGDFSKLTMISVRMLRYYDEMGLFKPAEIDAFTGYRYYSAKQITKINLIVALRDMGFNVSDIAIAINEQSDEKLKDILKQKEAEVKNNIKAEEEKLRKINAKIKNLKKEKVNMNYNVILKSVPSYKVISLRDTIPTYDVEGILWQRLGEYIQDKKISCSNIAYATYHDEDYKEGPVDVEVSVVVEKLLNDADGFTFKETVPIDQVVSILVPGEFSNIAPAYNYLGQWIEENGYGICGSARQLPIKGPCNEANPNDYLTEIQVPVKKL</sequence>
<protein>
    <submittedName>
        <fullName evidence="4">Putative transcriptional regulator</fullName>
    </submittedName>
</protein>
<reference evidence="4 5" key="1">
    <citation type="submission" date="2012-01" db="EMBL/GenBank/DDBJ databases">
        <title>Complete sequence of chromosome of Clostridium pasteurianum BC1.</title>
        <authorList>
            <consortium name="US DOE Joint Genome Institute"/>
            <person name="Lucas S."/>
            <person name="Han J."/>
            <person name="Lapidus A."/>
            <person name="Cheng J.-F."/>
            <person name="Goodwin L."/>
            <person name="Pitluck S."/>
            <person name="Peters L."/>
            <person name="Mikhailova N."/>
            <person name="Teshima H."/>
            <person name="Detter J.C."/>
            <person name="Han C."/>
            <person name="Tapia R."/>
            <person name="Land M."/>
            <person name="Hauser L."/>
            <person name="Kyrpides N."/>
            <person name="Ivanova N."/>
            <person name="Pagani I."/>
            <person name="Dunn J."/>
            <person name="Taghavi S."/>
            <person name="Francis A."/>
            <person name="van der Lelie D."/>
            <person name="Woyke T."/>
        </authorList>
    </citation>
    <scope>NUCLEOTIDE SEQUENCE [LARGE SCALE GENOMIC DNA]</scope>
    <source>
        <strain evidence="4 5">BC1</strain>
    </source>
</reference>
<dbReference type="Proteomes" id="UP000013523">
    <property type="component" value="Chromosome"/>
</dbReference>
<proteinExistence type="predicted"/>
<dbReference type="eggNOG" id="COG0789">
    <property type="taxonomic scope" value="Bacteria"/>
</dbReference>
<accession>R4K4M6</accession>
<keyword evidence="5" id="KW-1185">Reference proteome</keyword>
<organism evidence="4 5">
    <name type="scientific">Clostridium pasteurianum BC1</name>
    <dbReference type="NCBI Taxonomy" id="86416"/>
    <lineage>
        <taxon>Bacteria</taxon>
        <taxon>Bacillati</taxon>
        <taxon>Bacillota</taxon>
        <taxon>Clostridia</taxon>
        <taxon>Eubacteriales</taxon>
        <taxon>Clostridiaceae</taxon>
        <taxon>Clostridium</taxon>
    </lineage>
</organism>
<dbReference type="SUPFAM" id="SSF46955">
    <property type="entry name" value="Putative DNA-binding domain"/>
    <property type="match status" value="1"/>
</dbReference>
<dbReference type="STRING" id="86416.Clopa_2653"/>
<dbReference type="InterPro" id="IPR029442">
    <property type="entry name" value="GyrI-like"/>
</dbReference>
<dbReference type="HOGENOM" id="CLU_065103_2_2_9"/>
<keyword evidence="2" id="KW-0175">Coiled coil</keyword>
<evidence type="ECO:0000259" key="3">
    <source>
        <dbReference type="PROSITE" id="PS50937"/>
    </source>
</evidence>
<evidence type="ECO:0000256" key="1">
    <source>
        <dbReference type="ARBA" id="ARBA00023125"/>
    </source>
</evidence>
<dbReference type="SUPFAM" id="SSF55136">
    <property type="entry name" value="Probable bacterial effector-binding domain"/>
    <property type="match status" value="1"/>
</dbReference>
<dbReference type="PANTHER" id="PTHR30204:SF97">
    <property type="entry name" value="MERR FAMILY REGULATORY PROTEIN"/>
    <property type="match status" value="1"/>
</dbReference>
<evidence type="ECO:0000313" key="4">
    <source>
        <dbReference type="EMBL" id="AGK97508.1"/>
    </source>
</evidence>
<dbReference type="GO" id="GO:0003700">
    <property type="term" value="F:DNA-binding transcription factor activity"/>
    <property type="evidence" value="ECO:0007669"/>
    <property type="project" value="InterPro"/>
</dbReference>
<dbReference type="GO" id="GO:0003677">
    <property type="term" value="F:DNA binding"/>
    <property type="evidence" value="ECO:0007669"/>
    <property type="project" value="UniProtKB-KW"/>
</dbReference>
<dbReference type="PATRIC" id="fig|86416.3.peg.2644"/>
<dbReference type="Pfam" id="PF13411">
    <property type="entry name" value="MerR_1"/>
    <property type="match status" value="1"/>
</dbReference>
<dbReference type="SMART" id="SM00422">
    <property type="entry name" value="HTH_MERR"/>
    <property type="match status" value="1"/>
</dbReference>
<dbReference type="InterPro" id="IPR010499">
    <property type="entry name" value="AraC_E-bd"/>
</dbReference>